<feature type="compositionally biased region" description="Basic and acidic residues" evidence="1">
    <location>
        <begin position="256"/>
        <end position="265"/>
    </location>
</feature>
<name>A0A1Y3YNF8_9BACE</name>
<dbReference type="Pfam" id="PF19513">
    <property type="entry name" value="DUF6047"/>
    <property type="match status" value="1"/>
</dbReference>
<dbReference type="EMBL" id="NFII01000022">
    <property type="protein sequence ID" value="OUN98931.1"/>
    <property type="molecule type" value="Genomic_DNA"/>
</dbReference>
<reference evidence="3" key="1">
    <citation type="submission" date="2017-04" db="EMBL/GenBank/DDBJ databases">
        <title>Function of individual gut microbiota members based on whole genome sequencing of pure cultures obtained from chicken caecum.</title>
        <authorList>
            <person name="Medvecky M."/>
            <person name="Cejkova D."/>
            <person name="Polansky O."/>
            <person name="Karasova D."/>
            <person name="Kubasova T."/>
            <person name="Cizek A."/>
            <person name="Rychlik I."/>
        </authorList>
    </citation>
    <scope>NUCLEOTIDE SEQUENCE [LARGE SCALE GENOMIC DNA]</scope>
    <source>
        <strain evidence="3">An43</strain>
    </source>
</reference>
<protein>
    <submittedName>
        <fullName evidence="2">Uncharacterized protein</fullName>
    </submittedName>
</protein>
<feature type="region of interest" description="Disordered" evidence="1">
    <location>
        <begin position="256"/>
        <end position="312"/>
    </location>
</feature>
<dbReference type="Proteomes" id="UP000195386">
    <property type="component" value="Unassembled WGS sequence"/>
</dbReference>
<evidence type="ECO:0000313" key="3">
    <source>
        <dbReference type="Proteomes" id="UP000195386"/>
    </source>
</evidence>
<sequence>MGLLKDWTVSWLSLLPGRERTEQAGASIAVDDEKKRMYAAATDEGVLFFSDSPKGMKARNTYLQHLADGFFNFSKKTETLKLYEIEIPIRPMAELADNCIDKLSKADLRRDDAQLKKSVCSFTPEKMAGKEMLAGAVCTDKYDLRPDFNNFDRLTKDFGLGISPRNYDVAALLYISENGYVGLMEADYFHPFSYQHEFRELAEKLGDCIKVRREAPLSAHDFGYAALQTEAKMMARDILQSEFHIRDGEFRLGGRLNRTTEKVETPELTPHSHSKESLTDGESEKEERKGRRTAKHVPPVTPPKKEKKQLII</sequence>
<dbReference type="RefSeq" id="WP_087426925.1">
    <property type="nucleotide sequence ID" value="NZ_NFII01000022.1"/>
</dbReference>
<gene>
    <name evidence="2" type="ORF">B5F97_16450</name>
</gene>
<evidence type="ECO:0000313" key="2">
    <source>
        <dbReference type="EMBL" id="OUN98931.1"/>
    </source>
</evidence>
<proteinExistence type="predicted"/>
<dbReference type="AlphaFoldDB" id="A0A1Y3YNF8"/>
<accession>A0A1Y3YNF8</accession>
<dbReference type="InterPro" id="IPR046110">
    <property type="entry name" value="DUF6047"/>
</dbReference>
<comment type="caution">
    <text evidence="2">The sequence shown here is derived from an EMBL/GenBank/DDBJ whole genome shotgun (WGS) entry which is preliminary data.</text>
</comment>
<organism evidence="2 3">
    <name type="scientific">Bacteroides clarus</name>
    <dbReference type="NCBI Taxonomy" id="626929"/>
    <lineage>
        <taxon>Bacteria</taxon>
        <taxon>Pseudomonadati</taxon>
        <taxon>Bacteroidota</taxon>
        <taxon>Bacteroidia</taxon>
        <taxon>Bacteroidales</taxon>
        <taxon>Bacteroidaceae</taxon>
        <taxon>Bacteroides</taxon>
    </lineage>
</organism>
<evidence type="ECO:0000256" key="1">
    <source>
        <dbReference type="SAM" id="MobiDB-lite"/>
    </source>
</evidence>